<evidence type="ECO:0000259" key="7">
    <source>
        <dbReference type="PROSITE" id="PS50850"/>
    </source>
</evidence>
<keyword evidence="3 6" id="KW-0812">Transmembrane</keyword>
<feature type="transmembrane region" description="Helical" evidence="6">
    <location>
        <begin position="337"/>
        <end position="359"/>
    </location>
</feature>
<feature type="transmembrane region" description="Helical" evidence="6">
    <location>
        <begin position="97"/>
        <end position="114"/>
    </location>
</feature>
<dbReference type="SUPFAM" id="SSF103473">
    <property type="entry name" value="MFS general substrate transporter"/>
    <property type="match status" value="1"/>
</dbReference>
<dbReference type="InterPro" id="IPR020846">
    <property type="entry name" value="MFS_dom"/>
</dbReference>
<sequence>MILFYYLSSILGLLAGNMFNYTAIILSQSISNSDTFSGWVFFFVCFPLLFLSFTAGRLLDKYSRKWLLAAAQVSMACGSGFAALALHLEWISPGKPYLLLVSSVLSGIGLSFVMPGRFAILGDLLEHSKIGKHSVWLNTLVLFGYGLAPLVAGYFKEFFSFKYVFMGIGSAYVLSVFFLVLIPVQMRERSQTSSSGPGVSELVSYLKNSPLVSQFLLLMGAVVLLVGPVQVLLPKYAKEVLGLGEGERGALLSALGVGLVIGGGVTFLLHGLKKKGHILFGSALFSCFLFSLIPFLAESLVLTGILFFVFGFMTGVIITLIPAGIQQNTENHIRGRILSLYSLVFLLVPAFSGILSGFFSDRIGIPSTFVWSGFLEMGVLIYLSWRMDQVRSHY</sequence>
<evidence type="ECO:0000256" key="4">
    <source>
        <dbReference type="ARBA" id="ARBA00022989"/>
    </source>
</evidence>
<comment type="caution">
    <text evidence="8">The sequence shown here is derived from an EMBL/GenBank/DDBJ whole genome shotgun (WGS) entry which is preliminary data.</text>
</comment>
<protein>
    <submittedName>
        <fullName evidence="8">MFS transporter</fullName>
    </submittedName>
</protein>
<feature type="transmembrane region" description="Helical" evidence="6">
    <location>
        <begin position="249"/>
        <end position="269"/>
    </location>
</feature>
<dbReference type="CDD" id="cd06173">
    <property type="entry name" value="MFS_MefA_like"/>
    <property type="match status" value="1"/>
</dbReference>
<proteinExistence type="predicted"/>
<dbReference type="PROSITE" id="PS50850">
    <property type="entry name" value="MFS"/>
    <property type="match status" value="1"/>
</dbReference>
<feature type="transmembrane region" description="Helical" evidence="6">
    <location>
        <begin position="135"/>
        <end position="155"/>
    </location>
</feature>
<name>A0A4Z1API0_9LEPT</name>
<dbReference type="Gene3D" id="1.20.1250.20">
    <property type="entry name" value="MFS general substrate transporter like domains"/>
    <property type="match status" value="1"/>
</dbReference>
<gene>
    <name evidence="8" type="ORF">EHR06_17025</name>
</gene>
<feature type="domain" description="Major facilitator superfamily (MFS) profile" evidence="7">
    <location>
        <begin position="1"/>
        <end position="391"/>
    </location>
</feature>
<evidence type="ECO:0000256" key="6">
    <source>
        <dbReference type="SAM" id="Phobius"/>
    </source>
</evidence>
<dbReference type="InterPro" id="IPR011701">
    <property type="entry name" value="MFS"/>
</dbReference>
<evidence type="ECO:0000313" key="9">
    <source>
        <dbReference type="Proteomes" id="UP000297241"/>
    </source>
</evidence>
<organism evidence="8 9">
    <name type="scientific">Leptospira dzoumogneensis</name>
    <dbReference type="NCBI Taxonomy" id="2484904"/>
    <lineage>
        <taxon>Bacteria</taxon>
        <taxon>Pseudomonadati</taxon>
        <taxon>Spirochaetota</taxon>
        <taxon>Spirochaetia</taxon>
        <taxon>Leptospirales</taxon>
        <taxon>Leptospiraceae</taxon>
        <taxon>Leptospira</taxon>
    </lineage>
</organism>
<evidence type="ECO:0000256" key="1">
    <source>
        <dbReference type="ARBA" id="ARBA00004651"/>
    </source>
</evidence>
<dbReference type="EMBL" id="RQHS01000022">
    <property type="protein sequence ID" value="TGM96034.1"/>
    <property type="molecule type" value="Genomic_DNA"/>
</dbReference>
<keyword evidence="4 6" id="KW-1133">Transmembrane helix</keyword>
<dbReference type="PANTHER" id="PTHR23513">
    <property type="entry name" value="INTEGRAL MEMBRANE EFFLUX PROTEIN-RELATED"/>
    <property type="match status" value="1"/>
</dbReference>
<dbReference type="Proteomes" id="UP000297241">
    <property type="component" value="Unassembled WGS sequence"/>
</dbReference>
<feature type="transmembrane region" description="Helical" evidence="6">
    <location>
        <begin position="66"/>
        <end position="85"/>
    </location>
</feature>
<comment type="subcellular location">
    <subcellularLocation>
        <location evidence="1">Cell membrane</location>
        <topology evidence="1">Multi-pass membrane protein</topology>
    </subcellularLocation>
</comment>
<feature type="transmembrane region" description="Helical" evidence="6">
    <location>
        <begin position="161"/>
        <end position="184"/>
    </location>
</feature>
<accession>A0A4Z1API0</accession>
<dbReference type="RefSeq" id="WP_135758107.1">
    <property type="nucleotide sequence ID" value="NZ_RQHS01000022.1"/>
</dbReference>
<feature type="transmembrane region" description="Helical" evidence="6">
    <location>
        <begin position="365"/>
        <end position="385"/>
    </location>
</feature>
<evidence type="ECO:0000256" key="5">
    <source>
        <dbReference type="ARBA" id="ARBA00023136"/>
    </source>
</evidence>
<dbReference type="GO" id="GO:0022857">
    <property type="term" value="F:transmembrane transporter activity"/>
    <property type="evidence" value="ECO:0007669"/>
    <property type="project" value="InterPro"/>
</dbReference>
<dbReference type="OrthoDB" id="9775268at2"/>
<reference evidence="8" key="1">
    <citation type="journal article" date="2019" name="PLoS Negl. Trop. Dis.">
        <title>Revisiting the worldwide diversity of Leptospira species in the environment.</title>
        <authorList>
            <person name="Vincent A.T."/>
            <person name="Schiettekatte O."/>
            <person name="Bourhy P."/>
            <person name="Veyrier F.J."/>
            <person name="Picardeau M."/>
        </authorList>
    </citation>
    <scope>NUCLEOTIDE SEQUENCE [LARGE SCALE GENOMIC DNA]</scope>
    <source>
        <strain evidence="8">201601113</strain>
    </source>
</reference>
<feature type="transmembrane region" description="Helical" evidence="6">
    <location>
        <begin position="276"/>
        <end position="297"/>
    </location>
</feature>
<feature type="transmembrane region" description="Helical" evidence="6">
    <location>
        <begin position="303"/>
        <end position="325"/>
    </location>
</feature>
<dbReference type="AlphaFoldDB" id="A0A4Z1API0"/>
<dbReference type="PANTHER" id="PTHR23513:SF11">
    <property type="entry name" value="STAPHYLOFERRIN A TRANSPORTER"/>
    <property type="match status" value="1"/>
</dbReference>
<evidence type="ECO:0000313" key="8">
    <source>
        <dbReference type="EMBL" id="TGM96034.1"/>
    </source>
</evidence>
<keyword evidence="9" id="KW-1185">Reference proteome</keyword>
<keyword evidence="2" id="KW-1003">Cell membrane</keyword>
<feature type="transmembrane region" description="Helical" evidence="6">
    <location>
        <begin position="215"/>
        <end position="237"/>
    </location>
</feature>
<dbReference type="GO" id="GO:0005886">
    <property type="term" value="C:plasma membrane"/>
    <property type="evidence" value="ECO:0007669"/>
    <property type="project" value="UniProtKB-SubCell"/>
</dbReference>
<keyword evidence="5 6" id="KW-0472">Membrane</keyword>
<dbReference type="InterPro" id="IPR036259">
    <property type="entry name" value="MFS_trans_sf"/>
</dbReference>
<evidence type="ECO:0000256" key="3">
    <source>
        <dbReference type="ARBA" id="ARBA00022692"/>
    </source>
</evidence>
<feature type="transmembrane region" description="Helical" evidence="6">
    <location>
        <begin position="37"/>
        <end position="59"/>
    </location>
</feature>
<evidence type="ECO:0000256" key="2">
    <source>
        <dbReference type="ARBA" id="ARBA00022475"/>
    </source>
</evidence>
<dbReference type="Pfam" id="PF07690">
    <property type="entry name" value="MFS_1"/>
    <property type="match status" value="1"/>
</dbReference>